<dbReference type="GO" id="GO:0000329">
    <property type="term" value="C:fungal-type vacuole membrane"/>
    <property type="evidence" value="ECO:0007669"/>
    <property type="project" value="TreeGrafter"/>
</dbReference>
<dbReference type="SMART" id="SM00554">
    <property type="entry name" value="FAS1"/>
    <property type="match status" value="2"/>
</dbReference>
<evidence type="ECO:0000313" key="4">
    <source>
        <dbReference type="EMBL" id="CAK3848114.1"/>
    </source>
</evidence>
<sequence>MHTRNLTAVVLPFISLFSIGNAQSTSGASLSDVLSKNDNLSSYSNLLRQQFPAILETFEQYNAQSTPITLLVPSNHAFEQMQYSETLSAAFANNDTAVLQQLIAYHALSGLWTSKTLNTTFKFLPSMTSGTNFSAVSGGQRVGAVLQPPNPNTTFEHEMVFTSQAGTRSVVTFQDVPFAGGFIQVIDNFLIPPVGIAPTIETFQLAYTPFAMTAFLGAVYSNPNNTRLAKYLNETRDLTVFVPANIAVEVVSNSLSSMDLTELLEYHVLTSDHGPLYSSDFANDTTLHTMNNKTLSMRFLPNSFFVNQARVLTQDILLYNGVLHIIDGVLSPNSTDRLPNPTSATQMPVLPTNPNAAQMNVSMPPFTTYLPNDVSTEVPTTTATLDGYAVASSTYTDAATSMSTKKSSAHRVGVAGVGRDWVLVWITCAGTLMFASIGFWKML</sequence>
<evidence type="ECO:0000259" key="3">
    <source>
        <dbReference type="PROSITE" id="PS50213"/>
    </source>
</evidence>
<feature type="signal peptide" evidence="2">
    <location>
        <begin position="1"/>
        <end position="22"/>
    </location>
</feature>
<feature type="transmembrane region" description="Helical" evidence="1">
    <location>
        <begin position="421"/>
        <end position="440"/>
    </location>
</feature>
<accession>A0AAI9E839</accession>
<dbReference type="Gene3D" id="2.30.180.10">
    <property type="entry name" value="FAS1 domain"/>
    <property type="match status" value="2"/>
</dbReference>
<keyword evidence="1" id="KW-0472">Membrane</keyword>
<evidence type="ECO:0000256" key="2">
    <source>
        <dbReference type="SAM" id="SignalP"/>
    </source>
</evidence>
<keyword evidence="2" id="KW-0732">Signal</keyword>
<protein>
    <recommendedName>
        <fullName evidence="3">FAS1 domain-containing protein</fullName>
    </recommendedName>
</protein>
<proteinExistence type="predicted"/>
<organism evidence="4 5">
    <name type="scientific">Lecanosticta acicola</name>
    <dbReference type="NCBI Taxonomy" id="111012"/>
    <lineage>
        <taxon>Eukaryota</taxon>
        <taxon>Fungi</taxon>
        <taxon>Dikarya</taxon>
        <taxon>Ascomycota</taxon>
        <taxon>Pezizomycotina</taxon>
        <taxon>Dothideomycetes</taxon>
        <taxon>Dothideomycetidae</taxon>
        <taxon>Mycosphaerellales</taxon>
        <taxon>Mycosphaerellaceae</taxon>
        <taxon>Lecanosticta</taxon>
    </lineage>
</organism>
<keyword evidence="1" id="KW-1133">Transmembrane helix</keyword>
<dbReference type="AlphaFoldDB" id="A0AAI9E839"/>
<dbReference type="SUPFAM" id="SSF82153">
    <property type="entry name" value="FAS1 domain"/>
    <property type="match status" value="2"/>
</dbReference>
<dbReference type="PANTHER" id="PTHR10900">
    <property type="entry name" value="PERIOSTIN-RELATED"/>
    <property type="match status" value="1"/>
</dbReference>
<comment type="caution">
    <text evidence="4">The sequence shown here is derived from an EMBL/GenBank/DDBJ whole genome shotgun (WGS) entry which is preliminary data.</text>
</comment>
<evidence type="ECO:0000256" key="1">
    <source>
        <dbReference type="SAM" id="Phobius"/>
    </source>
</evidence>
<feature type="chain" id="PRO_5042600550" description="FAS1 domain-containing protein" evidence="2">
    <location>
        <begin position="23"/>
        <end position="443"/>
    </location>
</feature>
<dbReference type="InterPro" id="IPR000782">
    <property type="entry name" value="FAS1_domain"/>
</dbReference>
<dbReference type="InterPro" id="IPR036378">
    <property type="entry name" value="FAS1_dom_sf"/>
</dbReference>
<dbReference type="InterPro" id="IPR050904">
    <property type="entry name" value="Adhesion/Biosynth-related"/>
</dbReference>
<keyword evidence="1" id="KW-0812">Transmembrane</keyword>
<dbReference type="PANTHER" id="PTHR10900:SF77">
    <property type="entry name" value="FI19380P1"/>
    <property type="match status" value="1"/>
</dbReference>
<dbReference type="PROSITE" id="PS50213">
    <property type="entry name" value="FAS1"/>
    <property type="match status" value="2"/>
</dbReference>
<dbReference type="Proteomes" id="UP001296104">
    <property type="component" value="Unassembled WGS sequence"/>
</dbReference>
<keyword evidence="5" id="KW-1185">Reference proteome</keyword>
<dbReference type="GO" id="GO:0016236">
    <property type="term" value="P:macroautophagy"/>
    <property type="evidence" value="ECO:0007669"/>
    <property type="project" value="TreeGrafter"/>
</dbReference>
<feature type="domain" description="FAS1" evidence="3">
    <location>
        <begin position="199"/>
        <end position="330"/>
    </location>
</feature>
<evidence type="ECO:0000313" key="5">
    <source>
        <dbReference type="Proteomes" id="UP001296104"/>
    </source>
</evidence>
<dbReference type="Pfam" id="PF02469">
    <property type="entry name" value="Fasciclin"/>
    <property type="match status" value="2"/>
</dbReference>
<gene>
    <name evidence="4" type="ORF">LECACI_7A001612</name>
</gene>
<feature type="domain" description="FAS1" evidence="3">
    <location>
        <begin position="27"/>
        <end position="190"/>
    </location>
</feature>
<dbReference type="EMBL" id="CAVMBE010000006">
    <property type="protein sequence ID" value="CAK3848114.1"/>
    <property type="molecule type" value="Genomic_DNA"/>
</dbReference>
<reference evidence="4" key="1">
    <citation type="submission" date="2023-11" db="EMBL/GenBank/DDBJ databases">
        <authorList>
            <person name="Alioto T."/>
            <person name="Alioto T."/>
            <person name="Gomez Garrido J."/>
        </authorList>
    </citation>
    <scope>NUCLEOTIDE SEQUENCE</scope>
</reference>
<name>A0AAI9E839_9PEZI</name>